<gene>
    <name evidence="3" type="ORF">SADUNF_Sadunf10G0003900</name>
</gene>
<keyword evidence="1" id="KW-1133">Transmembrane helix</keyword>
<feature type="domain" description="Tf2-1-like SH3-like" evidence="2">
    <location>
        <begin position="110"/>
        <end position="154"/>
    </location>
</feature>
<proteinExistence type="predicted"/>
<evidence type="ECO:0000313" key="4">
    <source>
        <dbReference type="Proteomes" id="UP000657918"/>
    </source>
</evidence>
<protein>
    <recommendedName>
        <fullName evidence="2">Tf2-1-like SH3-like domain-containing protein</fullName>
    </recommendedName>
</protein>
<dbReference type="InterPro" id="IPR056924">
    <property type="entry name" value="SH3_Tf2-1"/>
</dbReference>
<dbReference type="EMBL" id="JADGMS010000010">
    <property type="protein sequence ID" value="KAF9673241.1"/>
    <property type="molecule type" value="Genomic_DNA"/>
</dbReference>
<name>A0A835JPK6_9ROSI</name>
<comment type="caution">
    <text evidence="3">The sequence shown here is derived from an EMBL/GenBank/DDBJ whole genome shotgun (WGS) entry which is preliminary data.</text>
</comment>
<evidence type="ECO:0000313" key="3">
    <source>
        <dbReference type="EMBL" id="KAF9673241.1"/>
    </source>
</evidence>
<reference evidence="3 4" key="1">
    <citation type="submission" date="2020-10" db="EMBL/GenBank/DDBJ databases">
        <title>Plant Genome Project.</title>
        <authorList>
            <person name="Zhang R.-G."/>
        </authorList>
    </citation>
    <scope>NUCLEOTIDE SEQUENCE [LARGE SCALE GENOMIC DNA]</scope>
    <source>
        <strain evidence="3">FAFU-HL-1</strain>
        <tissue evidence="3">Leaf</tissue>
    </source>
</reference>
<organism evidence="3 4">
    <name type="scientific">Salix dunnii</name>
    <dbReference type="NCBI Taxonomy" id="1413687"/>
    <lineage>
        <taxon>Eukaryota</taxon>
        <taxon>Viridiplantae</taxon>
        <taxon>Streptophyta</taxon>
        <taxon>Embryophyta</taxon>
        <taxon>Tracheophyta</taxon>
        <taxon>Spermatophyta</taxon>
        <taxon>Magnoliopsida</taxon>
        <taxon>eudicotyledons</taxon>
        <taxon>Gunneridae</taxon>
        <taxon>Pentapetalae</taxon>
        <taxon>rosids</taxon>
        <taxon>fabids</taxon>
        <taxon>Malpighiales</taxon>
        <taxon>Salicaceae</taxon>
        <taxon>Saliceae</taxon>
        <taxon>Salix</taxon>
    </lineage>
</organism>
<evidence type="ECO:0000259" key="2">
    <source>
        <dbReference type="Pfam" id="PF24626"/>
    </source>
</evidence>
<evidence type="ECO:0000256" key="1">
    <source>
        <dbReference type="SAM" id="Phobius"/>
    </source>
</evidence>
<dbReference type="Proteomes" id="UP000657918">
    <property type="component" value="Unassembled WGS sequence"/>
</dbReference>
<feature type="transmembrane region" description="Helical" evidence="1">
    <location>
        <begin position="20"/>
        <end position="39"/>
    </location>
</feature>
<keyword evidence="1" id="KW-0472">Membrane</keyword>
<accession>A0A835JPK6</accession>
<dbReference type="AlphaFoldDB" id="A0A835JPK6"/>
<keyword evidence="4" id="KW-1185">Reference proteome</keyword>
<keyword evidence="1" id="KW-0812">Transmembrane</keyword>
<sequence length="214" mass="23742">MNKEEMRKHRRDLPWLTRRFAFRALLYSLLFSSLIWVGFSLSLSDAGYLSTLFSAESAIKNSVNKSTGRAPFEVVYSSQPPSTPMDLASFPLPPGRSEVGHNFSEYVKDMQRTFSSRDKLPARRAVPFYITRKLGSNAYAIDLPSDLGFNPVLNAEIINALRGDANDQKDGSTSDSTGIKGAELQRLHPDLHAAYVNHNLQGSSSSRKPTTDAN</sequence>
<dbReference type="Pfam" id="PF24626">
    <property type="entry name" value="SH3_Tf2-1"/>
    <property type="match status" value="1"/>
</dbReference>